<evidence type="ECO:0000313" key="3">
    <source>
        <dbReference type="Proteomes" id="UP001055172"/>
    </source>
</evidence>
<accession>A0AA37GZL2</accession>
<name>A0AA37GZL2_9PEZI</name>
<protein>
    <submittedName>
        <fullName evidence="2">Uncharacterized protein</fullName>
    </submittedName>
</protein>
<evidence type="ECO:0000256" key="1">
    <source>
        <dbReference type="SAM" id="MobiDB-lite"/>
    </source>
</evidence>
<feature type="region of interest" description="Disordered" evidence="1">
    <location>
        <begin position="103"/>
        <end position="127"/>
    </location>
</feature>
<evidence type="ECO:0000313" key="2">
    <source>
        <dbReference type="EMBL" id="GJC90271.1"/>
    </source>
</evidence>
<organism evidence="2 3">
    <name type="scientific">Colletotrichum liriopes</name>
    <dbReference type="NCBI Taxonomy" id="708192"/>
    <lineage>
        <taxon>Eukaryota</taxon>
        <taxon>Fungi</taxon>
        <taxon>Dikarya</taxon>
        <taxon>Ascomycota</taxon>
        <taxon>Pezizomycotina</taxon>
        <taxon>Sordariomycetes</taxon>
        <taxon>Hypocreomycetidae</taxon>
        <taxon>Glomerellales</taxon>
        <taxon>Glomerellaceae</taxon>
        <taxon>Colletotrichum</taxon>
        <taxon>Colletotrichum spaethianum species complex</taxon>
    </lineage>
</organism>
<proteinExistence type="predicted"/>
<dbReference type="AlphaFoldDB" id="A0AA37GZL2"/>
<reference evidence="2 3" key="1">
    <citation type="submission" date="2021-07" db="EMBL/GenBank/DDBJ databases">
        <title>Genome data of Colletotrichum spaethianum.</title>
        <authorList>
            <person name="Utami Y.D."/>
            <person name="Hiruma K."/>
        </authorList>
    </citation>
    <scope>NUCLEOTIDE SEQUENCE [LARGE SCALE GENOMIC DNA]</scope>
    <source>
        <strain evidence="2 3">MAFF 242679</strain>
    </source>
</reference>
<dbReference type="Proteomes" id="UP001055172">
    <property type="component" value="Unassembled WGS sequence"/>
</dbReference>
<keyword evidence="3" id="KW-1185">Reference proteome</keyword>
<dbReference type="EMBL" id="BPPX01000051">
    <property type="protein sequence ID" value="GJC90271.1"/>
    <property type="molecule type" value="Genomic_DNA"/>
</dbReference>
<gene>
    <name evidence="2" type="ORF">ColLi_13109</name>
</gene>
<sequence>MAPVDGNRTTPWEEPRRLDEDVWFNPWTNHPVDDGRTFQHKAPAALETMPASQRLVEEEATSSPGRMVQAPSILLPSLVQDFRAEFTAKRLYGDAVMSSSLTPAARASQTRPHRSTPLWPVSPSSNLCSDTTTSAVSSYRTARWPVPSSSSQHHSSVVASGALATVTDLKETQPDRQPRVPLPMGDFQKVLDMLEEQRRSVEAVINAEMRLKTFWTM</sequence>
<comment type="caution">
    <text evidence="2">The sequence shown here is derived from an EMBL/GenBank/DDBJ whole genome shotgun (WGS) entry which is preliminary data.</text>
</comment>